<dbReference type="RefSeq" id="WP_131015976.1">
    <property type="nucleotide sequence ID" value="NZ_SIRE01000018.1"/>
</dbReference>
<dbReference type="OrthoDB" id="7869153at2"/>
<comment type="caution">
    <text evidence="1">The sequence shown here is derived from an EMBL/GenBank/DDBJ whole genome shotgun (WGS) entry which is preliminary data.</text>
</comment>
<dbReference type="SUPFAM" id="SSF56059">
    <property type="entry name" value="Glutathione synthetase ATP-binding domain-like"/>
    <property type="match status" value="1"/>
</dbReference>
<gene>
    <name evidence="1" type="ORF">EYB31_24015</name>
</gene>
<protein>
    <submittedName>
        <fullName evidence="1">YheC/YheD family protein</fullName>
    </submittedName>
</protein>
<organism evidence="1 2">
    <name type="scientific">Paenibacillus thalictri</name>
    <dbReference type="NCBI Taxonomy" id="2527873"/>
    <lineage>
        <taxon>Bacteria</taxon>
        <taxon>Bacillati</taxon>
        <taxon>Bacillota</taxon>
        <taxon>Bacilli</taxon>
        <taxon>Bacillales</taxon>
        <taxon>Paenibacillaceae</taxon>
        <taxon>Paenibacillus</taxon>
    </lineage>
</organism>
<dbReference type="EMBL" id="SIRE01000018">
    <property type="protein sequence ID" value="TBL75080.1"/>
    <property type="molecule type" value="Genomic_DNA"/>
</dbReference>
<accession>A0A4Q9DMW5</accession>
<dbReference type="Gene3D" id="3.30.470.20">
    <property type="entry name" value="ATP-grasp fold, B domain"/>
    <property type="match status" value="1"/>
</dbReference>
<dbReference type="Pfam" id="PF14398">
    <property type="entry name" value="ATPgrasp_YheCD"/>
    <property type="match status" value="1"/>
</dbReference>
<dbReference type="AlphaFoldDB" id="A0A4Q9DMW5"/>
<reference evidence="1 2" key="1">
    <citation type="submission" date="2019-02" db="EMBL/GenBank/DDBJ databases">
        <title>Paenibacillus sp. nov., isolated from surface-sterilized tissue of Thalictrum simplex L.</title>
        <authorList>
            <person name="Tuo L."/>
        </authorList>
    </citation>
    <scope>NUCLEOTIDE SEQUENCE [LARGE SCALE GENOMIC DNA]</scope>
    <source>
        <strain evidence="1 2">N2SHLJ1</strain>
    </source>
</reference>
<name>A0A4Q9DMW5_9BACL</name>
<sequence length="376" mass="43747">MSLPQLRLGILAIYLSDNRLEERSYFRKLCIQGNRLGIESVVFTPDDVDEAKNMVHAQYYDTSSRGWKRKWVPLPRIVYDRCRYHGIQTYRKLTQFRNRHKFHYLSRPLGNKWRLHQILSENDKVRPHLPQTQRYKEPKDLRRILKDHRVVFMKPINGTGGRGIVRVESLDGKTFMIQGRDYYRRILSPRRVTERQIPKVIAGWPQKDRYLVQQGIPLTLKDGRVHDFRMLVQRNGGGDWEITGCAGRIGPSKSVTSNLHGGGSAVPMEKLLKSRFTNLQKVEKIKSEAYQLGIDTVEHLEKHFGTFCEAGIDLAVDPSGHVWLLEVNPKPSREVFYKIGEQSTYRKAIARPLEFALWLSKQNKSAKRDSEKEKAQ</sequence>
<dbReference type="InterPro" id="IPR026838">
    <property type="entry name" value="YheC/D"/>
</dbReference>
<evidence type="ECO:0000313" key="1">
    <source>
        <dbReference type="EMBL" id="TBL75080.1"/>
    </source>
</evidence>
<evidence type="ECO:0000313" key="2">
    <source>
        <dbReference type="Proteomes" id="UP000293142"/>
    </source>
</evidence>
<proteinExistence type="predicted"/>
<dbReference type="Proteomes" id="UP000293142">
    <property type="component" value="Unassembled WGS sequence"/>
</dbReference>
<keyword evidence="2" id="KW-1185">Reference proteome</keyword>